<dbReference type="GO" id="GO:0005524">
    <property type="term" value="F:ATP binding"/>
    <property type="evidence" value="ECO:0007669"/>
    <property type="project" value="UniProtKB-KW"/>
</dbReference>
<keyword evidence="4" id="KW-0143">Chaperone</keyword>
<dbReference type="OrthoDB" id="9804062at2"/>
<organism evidence="7 8">
    <name type="scientific">Candidatus Liberibacter solanacearum</name>
    <dbReference type="NCBI Taxonomy" id="556287"/>
    <lineage>
        <taxon>Bacteria</taxon>
        <taxon>Pseudomonadati</taxon>
        <taxon>Pseudomonadota</taxon>
        <taxon>Alphaproteobacteria</taxon>
        <taxon>Hyphomicrobiales</taxon>
        <taxon>Rhizobiaceae</taxon>
        <taxon>Liberibacter</taxon>
    </lineage>
</organism>
<dbReference type="Gene3D" id="1.10.8.10">
    <property type="entry name" value="DNA helicase RuvA subunit, C-terminal domain"/>
    <property type="match status" value="1"/>
</dbReference>
<comment type="similarity">
    <text evidence="1">Belongs to the ClpX chaperone family. HslU subfamily.</text>
</comment>
<dbReference type="RefSeq" id="WP_076969356.1">
    <property type="nucleotide sequence ID" value="NZ_LVWB01000008.1"/>
</dbReference>
<evidence type="ECO:0000256" key="3">
    <source>
        <dbReference type="ARBA" id="ARBA00022840"/>
    </source>
</evidence>
<keyword evidence="2" id="KW-0547">Nucleotide-binding</keyword>
<gene>
    <name evidence="7" type="ORF">AYO25_02440</name>
</gene>
<dbReference type="Pfam" id="PF07724">
    <property type="entry name" value="AAA_2"/>
    <property type="match status" value="1"/>
</dbReference>
<evidence type="ECO:0000313" key="8">
    <source>
        <dbReference type="Proteomes" id="UP000189542"/>
    </source>
</evidence>
<dbReference type="InterPro" id="IPR003593">
    <property type="entry name" value="AAA+_ATPase"/>
</dbReference>
<dbReference type="Gene3D" id="1.10.8.60">
    <property type="match status" value="1"/>
</dbReference>
<dbReference type="SMART" id="SM01086">
    <property type="entry name" value="ClpB_D2-small"/>
    <property type="match status" value="1"/>
</dbReference>
<dbReference type="InterPro" id="IPR019489">
    <property type="entry name" value="Clp_ATPase_C"/>
</dbReference>
<dbReference type="Gene3D" id="3.40.50.300">
    <property type="entry name" value="P-loop containing nucleotide triphosphate hydrolases"/>
    <property type="match status" value="1"/>
</dbReference>
<dbReference type="AlphaFoldDB" id="A0A1V2N889"/>
<dbReference type="InterPro" id="IPR003959">
    <property type="entry name" value="ATPase_AAA_core"/>
</dbReference>
<reference evidence="7 8" key="1">
    <citation type="journal article" date="2017" name="PLoS ONE">
        <title>Genomic sequence of 'Candidatus Liberibacter solanacearum' haplotype C and its comparison with haplotype A and B genomes.</title>
        <authorList>
            <person name="Wang J."/>
            <person name="Haapalainen M."/>
            <person name="Schott T."/>
            <person name="Thompson S.M."/>
            <person name="Smith G.R."/>
            <person name="Nissinen A.I."/>
            <person name="Pirhonen M."/>
        </authorList>
    </citation>
    <scope>NUCLEOTIDE SEQUENCE [LARGE SCALE GENOMIC DNA]</scope>
    <source>
        <strain evidence="7 8">FIN111</strain>
    </source>
</reference>
<accession>A0A1V2N889</accession>
<evidence type="ECO:0000256" key="1">
    <source>
        <dbReference type="ARBA" id="ARBA00009771"/>
    </source>
</evidence>
<feature type="domain" description="AAA+ ATPase" evidence="5">
    <location>
        <begin position="52"/>
        <end position="331"/>
    </location>
</feature>
<dbReference type="Proteomes" id="UP000189542">
    <property type="component" value="Unassembled WGS sequence"/>
</dbReference>
<dbReference type="GO" id="GO:0008233">
    <property type="term" value="F:peptidase activity"/>
    <property type="evidence" value="ECO:0007669"/>
    <property type="project" value="InterPro"/>
</dbReference>
<evidence type="ECO:0000259" key="6">
    <source>
        <dbReference type="SMART" id="SM01086"/>
    </source>
</evidence>
<dbReference type="PANTHER" id="PTHR48102">
    <property type="entry name" value="ATP-DEPENDENT CLP PROTEASE ATP-BINDING SUBUNIT CLPX-LIKE, MITOCHONDRIAL-RELATED"/>
    <property type="match status" value="1"/>
</dbReference>
<evidence type="ECO:0000256" key="4">
    <source>
        <dbReference type="ARBA" id="ARBA00023186"/>
    </source>
</evidence>
<proteinExistence type="inferred from homology"/>
<dbReference type="GO" id="GO:0009376">
    <property type="term" value="C:HslUV protease complex"/>
    <property type="evidence" value="ECO:0007669"/>
    <property type="project" value="InterPro"/>
</dbReference>
<evidence type="ECO:0000313" key="7">
    <source>
        <dbReference type="EMBL" id="ONI59937.1"/>
    </source>
</evidence>
<name>A0A1V2N889_9HYPH</name>
<dbReference type="GO" id="GO:0051603">
    <property type="term" value="P:proteolysis involved in protein catabolic process"/>
    <property type="evidence" value="ECO:0007669"/>
    <property type="project" value="TreeGrafter"/>
</dbReference>
<sequence length="438" mass="49051">MMLTFNFSPREIVAELDRYIVGQLDAKRAVAIALRNRWRRQQLSENLRDEVMPKNILLVGSTGVGKTAISRRLAKLAGAPFIKVEVTKFTEIGYVGRNVEQIIRDLVDVAVNLVRENRRDEVREKASLNAEERILDALVGKTATSTTRELFRQKFRDGEVSDKEIDIEVADTSPDISSFDIPGAGANVGVLNLSELFSKVMGGVRKKKIRMSVQKCYPELVRDESDQLIDIDTVHRESIQMVEDYGIVFLDEIDKIVARESGDGAGVSREGVQRDLLPLVEGSSVSTKYGTVNTQHILFIASGAFHVSRPSDLLPEMQGRFPVRVHLKPLSRDDFRLILTDTESNLIVQYKELMKTEGVTLDFTEDSIDALSDVAVNLNSVVGDIGARRLQTVMERVLEDISFSASELQEKTVVIDAEYVRLHMGDFSSESDISRYIL</sequence>
<comment type="caution">
    <text evidence="7">The sequence shown here is derived from an EMBL/GenBank/DDBJ whole genome shotgun (WGS) entry which is preliminary data.</text>
</comment>
<dbReference type="GO" id="GO:0016887">
    <property type="term" value="F:ATP hydrolysis activity"/>
    <property type="evidence" value="ECO:0007669"/>
    <property type="project" value="InterPro"/>
</dbReference>
<dbReference type="NCBIfam" id="TIGR00390">
    <property type="entry name" value="hslU"/>
    <property type="match status" value="1"/>
</dbReference>
<dbReference type="SMART" id="SM00382">
    <property type="entry name" value="AAA"/>
    <property type="match status" value="1"/>
</dbReference>
<dbReference type="InterPro" id="IPR004491">
    <property type="entry name" value="HslU"/>
</dbReference>
<dbReference type="EMBL" id="LVWB01000008">
    <property type="protein sequence ID" value="ONI59937.1"/>
    <property type="molecule type" value="Genomic_DNA"/>
</dbReference>
<keyword evidence="3" id="KW-0067">ATP-binding</keyword>
<dbReference type="FunFam" id="3.40.50.300:FF:000220">
    <property type="entry name" value="ATP-dependent protease ATPase subunit HslU"/>
    <property type="match status" value="1"/>
</dbReference>
<dbReference type="InterPro" id="IPR027417">
    <property type="entry name" value="P-loop_NTPase"/>
</dbReference>
<evidence type="ECO:0000259" key="5">
    <source>
        <dbReference type="SMART" id="SM00382"/>
    </source>
</evidence>
<evidence type="ECO:0000256" key="2">
    <source>
        <dbReference type="ARBA" id="ARBA00022741"/>
    </source>
</evidence>
<protein>
    <submittedName>
        <fullName evidence="7">HslU--HslV peptidase ATPase subunit</fullName>
    </submittedName>
</protein>
<dbReference type="SUPFAM" id="SSF52540">
    <property type="entry name" value="P-loop containing nucleoside triphosphate hydrolases"/>
    <property type="match status" value="1"/>
</dbReference>
<dbReference type="CDD" id="cd19498">
    <property type="entry name" value="RecA-like_HslU"/>
    <property type="match status" value="1"/>
</dbReference>
<dbReference type="Pfam" id="PF00004">
    <property type="entry name" value="AAA"/>
    <property type="match status" value="1"/>
</dbReference>
<feature type="domain" description="Clp ATPase C-terminal" evidence="6">
    <location>
        <begin position="330"/>
        <end position="424"/>
    </location>
</feature>
<dbReference type="NCBIfam" id="NF003544">
    <property type="entry name" value="PRK05201.1"/>
    <property type="match status" value="1"/>
</dbReference>
<dbReference type="InterPro" id="IPR050052">
    <property type="entry name" value="ATP-dep_Clp_protease_ClpX"/>
</dbReference>
<dbReference type="PANTHER" id="PTHR48102:SF3">
    <property type="entry name" value="ATP-DEPENDENT PROTEASE ATPASE SUBUNIT HSLU"/>
    <property type="match status" value="1"/>
</dbReference>